<dbReference type="EMBL" id="BSPK01000084">
    <property type="protein sequence ID" value="GLS65964.1"/>
    <property type="molecule type" value="Genomic_DNA"/>
</dbReference>
<evidence type="ECO:0000313" key="4">
    <source>
        <dbReference type="Proteomes" id="UP001156856"/>
    </source>
</evidence>
<protein>
    <submittedName>
        <fullName evidence="1">Uncharacterized protein</fullName>
    </submittedName>
</protein>
<dbReference type="Proteomes" id="UP000321960">
    <property type="component" value="Unassembled WGS sequence"/>
</dbReference>
<name>A0A512IZ96_9HYPH</name>
<organism evidence="1 3">
    <name type="scientific">Methylobacterium oxalidis</name>
    <dbReference type="NCBI Taxonomy" id="944322"/>
    <lineage>
        <taxon>Bacteria</taxon>
        <taxon>Pseudomonadati</taxon>
        <taxon>Pseudomonadota</taxon>
        <taxon>Alphaproteobacteria</taxon>
        <taxon>Hyphomicrobiales</taxon>
        <taxon>Methylobacteriaceae</taxon>
        <taxon>Methylobacterium</taxon>
    </lineage>
</organism>
<comment type="caution">
    <text evidence="1">The sequence shown here is derived from an EMBL/GenBank/DDBJ whole genome shotgun (WGS) entry which is preliminary data.</text>
</comment>
<gene>
    <name evidence="2" type="ORF">GCM10007888_43460</name>
    <name evidence="1" type="ORF">MOX02_10690</name>
</gene>
<reference evidence="4" key="2">
    <citation type="journal article" date="2019" name="Int. J. Syst. Evol. Microbiol.">
        <title>The Global Catalogue of Microorganisms (GCM) 10K type strain sequencing project: providing services to taxonomists for standard genome sequencing and annotation.</title>
        <authorList>
            <consortium name="The Broad Institute Genomics Platform"/>
            <consortium name="The Broad Institute Genome Sequencing Center for Infectious Disease"/>
            <person name="Wu L."/>
            <person name="Ma J."/>
        </authorList>
    </citation>
    <scope>NUCLEOTIDE SEQUENCE [LARGE SCALE GENOMIC DNA]</scope>
    <source>
        <strain evidence="4">NBRC 107715</strain>
    </source>
</reference>
<evidence type="ECO:0000313" key="1">
    <source>
        <dbReference type="EMBL" id="GEP03031.1"/>
    </source>
</evidence>
<evidence type="ECO:0000313" key="3">
    <source>
        <dbReference type="Proteomes" id="UP000321960"/>
    </source>
</evidence>
<keyword evidence="4" id="KW-1185">Reference proteome</keyword>
<reference evidence="2" key="4">
    <citation type="submission" date="2023-01" db="EMBL/GenBank/DDBJ databases">
        <title>Draft genome sequence of Methylobacterium oxalidis strain NBRC 107715.</title>
        <authorList>
            <person name="Sun Q."/>
            <person name="Mori K."/>
        </authorList>
    </citation>
    <scope>NUCLEOTIDE SEQUENCE</scope>
    <source>
        <strain evidence="2">NBRC 107715</strain>
    </source>
</reference>
<proteinExistence type="predicted"/>
<evidence type="ECO:0000313" key="2">
    <source>
        <dbReference type="EMBL" id="GLS65964.1"/>
    </source>
</evidence>
<reference evidence="1 3" key="3">
    <citation type="submission" date="2019-07" db="EMBL/GenBank/DDBJ databases">
        <title>Whole genome shotgun sequence of Methylobacterium oxalidis NBRC 107715.</title>
        <authorList>
            <person name="Hosoyama A."/>
            <person name="Uohara A."/>
            <person name="Ohji S."/>
            <person name="Ichikawa N."/>
        </authorList>
    </citation>
    <scope>NUCLEOTIDE SEQUENCE [LARGE SCALE GENOMIC DNA]</scope>
    <source>
        <strain evidence="1 3">NBRC 107715</strain>
    </source>
</reference>
<dbReference type="Proteomes" id="UP001156856">
    <property type="component" value="Unassembled WGS sequence"/>
</dbReference>
<dbReference type="EMBL" id="BJZU01000016">
    <property type="protein sequence ID" value="GEP03031.1"/>
    <property type="molecule type" value="Genomic_DNA"/>
</dbReference>
<reference evidence="2" key="1">
    <citation type="journal article" date="2014" name="Int. J. Syst. Evol. Microbiol.">
        <title>Complete genome of a new Firmicutes species belonging to the dominant human colonic microbiota ('Ruminococcus bicirculans') reveals two chromosomes and a selective capacity to utilize plant glucans.</title>
        <authorList>
            <consortium name="NISC Comparative Sequencing Program"/>
            <person name="Wegmann U."/>
            <person name="Louis P."/>
            <person name="Goesmann A."/>
            <person name="Henrissat B."/>
            <person name="Duncan S.H."/>
            <person name="Flint H.J."/>
        </authorList>
    </citation>
    <scope>NUCLEOTIDE SEQUENCE</scope>
    <source>
        <strain evidence="2">NBRC 107715</strain>
    </source>
</reference>
<accession>A0A512IZ96</accession>
<sequence length="118" mass="13130">MDPFAIIEAMLERPVRPHLVSALDVFDFARQALIDAPGYDRHMRLEERFQSGDGCFTAFRVRDEFGRESGGSPSISFVLAEAECLPESRLREGLAAVMTTLVSRLLRERRAGCEAVAA</sequence>
<dbReference type="AlphaFoldDB" id="A0A512IZ96"/>